<keyword evidence="11 15" id="KW-0067">ATP-binding</keyword>
<keyword evidence="12" id="KW-0511">Multifunctional enzyme</keyword>
<dbReference type="GeneID" id="33057771"/>
<accession>A0A0H3M6V1</accession>
<evidence type="ECO:0000256" key="9">
    <source>
        <dbReference type="ARBA" id="ARBA00022777"/>
    </source>
</evidence>
<keyword evidence="10 15" id="KW-0274">FAD</keyword>
<dbReference type="CDD" id="cd02064">
    <property type="entry name" value="FAD_synthetase_N"/>
    <property type="match status" value="1"/>
</dbReference>
<dbReference type="Pfam" id="PF01687">
    <property type="entry name" value="Flavokinase"/>
    <property type="match status" value="1"/>
</dbReference>
<dbReference type="InterPro" id="IPR002606">
    <property type="entry name" value="Riboflavin_kinase_bac"/>
</dbReference>
<keyword evidence="8 15" id="KW-0547">Nucleotide-binding</keyword>
<keyword evidence="9 15" id="KW-0418">Kinase</keyword>
<dbReference type="NCBIfam" id="TIGR00083">
    <property type="entry name" value="ribF"/>
    <property type="match status" value="1"/>
</dbReference>
<protein>
    <recommendedName>
        <fullName evidence="15">Riboflavin biosynthesis protein</fullName>
    </recommendedName>
    <domain>
        <recommendedName>
            <fullName evidence="15">Riboflavin kinase</fullName>
            <ecNumber evidence="15">2.7.1.26</ecNumber>
        </recommendedName>
        <alternativeName>
            <fullName evidence="15">Flavokinase</fullName>
        </alternativeName>
    </domain>
    <domain>
        <recommendedName>
            <fullName evidence="15">FMN adenylyltransferase</fullName>
            <ecNumber evidence="15">2.7.7.2</ecNumber>
        </recommendedName>
        <alternativeName>
            <fullName evidence="15">FAD pyrophosphorylase</fullName>
        </alternativeName>
        <alternativeName>
            <fullName evidence="15">FAD synthase</fullName>
        </alternativeName>
    </domain>
</protein>
<dbReference type="KEGG" id="erw:ERWE_CDS_08610"/>
<evidence type="ECO:0000256" key="5">
    <source>
        <dbReference type="ARBA" id="ARBA00022643"/>
    </source>
</evidence>
<dbReference type="InterPro" id="IPR023465">
    <property type="entry name" value="Riboflavin_kinase_dom_sf"/>
</dbReference>
<dbReference type="UniPathway" id="UPA00276">
    <property type="reaction ID" value="UER00406"/>
</dbReference>
<evidence type="ECO:0000256" key="15">
    <source>
        <dbReference type="PIRNR" id="PIRNR004491"/>
    </source>
</evidence>
<keyword evidence="18" id="KW-1185">Reference proteome</keyword>
<dbReference type="GO" id="GO:0009398">
    <property type="term" value="P:FMN biosynthetic process"/>
    <property type="evidence" value="ECO:0007669"/>
    <property type="project" value="UniProtKB-UniRule"/>
</dbReference>
<feature type="domain" description="Riboflavin kinase" evidence="16">
    <location>
        <begin position="181"/>
        <end position="306"/>
    </location>
</feature>
<keyword evidence="6 15" id="KW-0808">Transferase</keyword>
<dbReference type="InterPro" id="IPR015865">
    <property type="entry name" value="Riboflavin_kinase_bac/euk"/>
</dbReference>
<gene>
    <name evidence="17" type="primary">ribF</name>
    <name evidence="17" type="ordered locus">ERWE_CDS_08610</name>
</gene>
<organism evidence="17 18">
    <name type="scientific">Ehrlichia ruminantium (strain Welgevonden)</name>
    <dbReference type="NCBI Taxonomy" id="254945"/>
    <lineage>
        <taxon>Bacteria</taxon>
        <taxon>Pseudomonadati</taxon>
        <taxon>Pseudomonadota</taxon>
        <taxon>Alphaproteobacteria</taxon>
        <taxon>Rickettsiales</taxon>
        <taxon>Anaplasmataceae</taxon>
        <taxon>Ehrlichia</taxon>
    </lineage>
</organism>
<evidence type="ECO:0000256" key="7">
    <source>
        <dbReference type="ARBA" id="ARBA00022695"/>
    </source>
</evidence>
<dbReference type="SUPFAM" id="SSF82114">
    <property type="entry name" value="Riboflavin kinase-like"/>
    <property type="match status" value="1"/>
</dbReference>
<dbReference type="PANTHER" id="PTHR22749">
    <property type="entry name" value="RIBOFLAVIN KINASE/FMN ADENYLYLTRANSFERASE"/>
    <property type="match status" value="1"/>
</dbReference>
<dbReference type="FunFam" id="3.40.50.620:FF:000021">
    <property type="entry name" value="Riboflavin biosynthesis protein"/>
    <property type="match status" value="1"/>
</dbReference>
<keyword evidence="4 15" id="KW-0285">Flavoprotein</keyword>
<comment type="function">
    <text evidence="1">Catalyzes the phosphorylation of riboflavin to FMN followed by the adenylation of FMN to FAD.</text>
</comment>
<dbReference type="GO" id="GO:0005524">
    <property type="term" value="F:ATP binding"/>
    <property type="evidence" value="ECO:0007669"/>
    <property type="project" value="UniProtKB-UniRule"/>
</dbReference>
<dbReference type="Pfam" id="PF06574">
    <property type="entry name" value="FAD_syn"/>
    <property type="match status" value="1"/>
</dbReference>
<dbReference type="EC" id="2.7.7.2" evidence="15"/>
<dbReference type="Proteomes" id="UP000001021">
    <property type="component" value="Chromosome"/>
</dbReference>
<dbReference type="Gene3D" id="3.40.50.620">
    <property type="entry name" value="HUPs"/>
    <property type="match status" value="1"/>
</dbReference>
<evidence type="ECO:0000313" key="18">
    <source>
        <dbReference type="Proteomes" id="UP000001021"/>
    </source>
</evidence>
<dbReference type="AlphaFoldDB" id="A0A0H3M6V1"/>
<evidence type="ECO:0000256" key="1">
    <source>
        <dbReference type="ARBA" id="ARBA00002121"/>
    </source>
</evidence>
<dbReference type="InterPro" id="IPR023468">
    <property type="entry name" value="Riboflavin_kinase"/>
</dbReference>
<dbReference type="SUPFAM" id="SSF52374">
    <property type="entry name" value="Nucleotidylyl transferase"/>
    <property type="match status" value="1"/>
</dbReference>
<comment type="catalytic activity">
    <reaction evidence="13 15">
        <text>riboflavin + ATP = FMN + ADP + H(+)</text>
        <dbReference type="Rhea" id="RHEA:14357"/>
        <dbReference type="ChEBI" id="CHEBI:15378"/>
        <dbReference type="ChEBI" id="CHEBI:30616"/>
        <dbReference type="ChEBI" id="CHEBI:57986"/>
        <dbReference type="ChEBI" id="CHEBI:58210"/>
        <dbReference type="ChEBI" id="CHEBI:456216"/>
        <dbReference type="EC" id="2.7.1.26"/>
    </reaction>
</comment>
<comment type="pathway">
    <text evidence="3 15">Cofactor biosynthesis; FMN biosynthesis; FMN from riboflavin (ATP route): step 1/1.</text>
</comment>
<dbReference type="eggNOG" id="COG0196">
    <property type="taxonomic scope" value="Bacteria"/>
</dbReference>
<evidence type="ECO:0000256" key="11">
    <source>
        <dbReference type="ARBA" id="ARBA00022840"/>
    </source>
</evidence>
<evidence type="ECO:0000256" key="12">
    <source>
        <dbReference type="ARBA" id="ARBA00023268"/>
    </source>
</evidence>
<proteinExistence type="inferred from homology"/>
<dbReference type="KEGG" id="eru:Erum8130"/>
<reference evidence="17 18" key="1">
    <citation type="journal article" date="2006" name="J. Bacteriol.">
        <title>Comparative genomic analysis of three strains of Ehrlichia ruminantium reveals an active process of genome size plasticity.</title>
        <authorList>
            <person name="Frutos R."/>
            <person name="Viari A."/>
            <person name="Ferraz C."/>
            <person name="Morgat A."/>
            <person name="Eychenie S."/>
            <person name="Kandassami Y."/>
            <person name="Chantal I."/>
            <person name="Bensaid A."/>
            <person name="Coissac E."/>
            <person name="Vachiery N."/>
            <person name="Demaille J."/>
            <person name="Martinez D."/>
        </authorList>
    </citation>
    <scope>NUCLEOTIDE SEQUENCE [LARGE SCALE GENOMIC DNA]</scope>
    <source>
        <strain evidence="17 18">Welgevonden</strain>
    </source>
</reference>
<evidence type="ECO:0000256" key="13">
    <source>
        <dbReference type="ARBA" id="ARBA00047880"/>
    </source>
</evidence>
<sequence>MKIIYDYLNHESKVDTAITFGNFDGVHLGHKAIIDTIRNIATKENLASAVVTFEPHPSVYLRNKHGFLLLDFDQKIKLLESLGIDYLYVINFDKNFSQLSPEVFIKDVLVNNCGMKHVIVGHNCSFGCECSGNIDLLYYYSIIYDYKVKKLDPLFVENILCSSSVIRESLSNGKIKLANKILGRPYQVNGKVIKGFVRGRVIGFPTVNINIGHVLVPKFGVYAASIEINNSNTWLHGIVNIGLRPTFNDIVFPILEMHIFDFNNDIYDQYVAIRLLEFIRPECKFDSVDQLKQQINIDIVTVKQIL</sequence>
<keyword evidence="7 15" id="KW-0548">Nucleotidyltransferase</keyword>
<comment type="catalytic activity">
    <reaction evidence="14 15">
        <text>FMN + ATP + H(+) = FAD + diphosphate</text>
        <dbReference type="Rhea" id="RHEA:17237"/>
        <dbReference type="ChEBI" id="CHEBI:15378"/>
        <dbReference type="ChEBI" id="CHEBI:30616"/>
        <dbReference type="ChEBI" id="CHEBI:33019"/>
        <dbReference type="ChEBI" id="CHEBI:57692"/>
        <dbReference type="ChEBI" id="CHEBI:58210"/>
        <dbReference type="EC" id="2.7.7.2"/>
    </reaction>
</comment>
<dbReference type="NCBIfam" id="NF004162">
    <property type="entry name" value="PRK05627.1-5"/>
    <property type="match status" value="1"/>
</dbReference>
<name>A0A0H3M6V1_EHRRW</name>
<evidence type="ECO:0000256" key="8">
    <source>
        <dbReference type="ARBA" id="ARBA00022741"/>
    </source>
</evidence>
<dbReference type="GO" id="GO:0006747">
    <property type="term" value="P:FAD biosynthetic process"/>
    <property type="evidence" value="ECO:0007669"/>
    <property type="project" value="UniProtKB-UniRule"/>
</dbReference>
<evidence type="ECO:0000259" key="16">
    <source>
        <dbReference type="SMART" id="SM00904"/>
    </source>
</evidence>
<dbReference type="GO" id="GO:0008531">
    <property type="term" value="F:riboflavin kinase activity"/>
    <property type="evidence" value="ECO:0007669"/>
    <property type="project" value="UniProtKB-UniRule"/>
</dbReference>
<dbReference type="InterPro" id="IPR014729">
    <property type="entry name" value="Rossmann-like_a/b/a_fold"/>
</dbReference>
<dbReference type="PIRSF" id="PIRSF004491">
    <property type="entry name" value="FAD_Synth"/>
    <property type="match status" value="1"/>
</dbReference>
<comment type="similarity">
    <text evidence="15">Belongs to the ribF family.</text>
</comment>
<evidence type="ECO:0000256" key="6">
    <source>
        <dbReference type="ARBA" id="ARBA00022679"/>
    </source>
</evidence>
<dbReference type="EC" id="2.7.1.26" evidence="15"/>
<evidence type="ECO:0000313" key="17">
    <source>
        <dbReference type="EMBL" id="CAI27355.1"/>
    </source>
</evidence>
<dbReference type="HOGENOM" id="CLU_048437_0_2_5"/>
<evidence type="ECO:0000256" key="4">
    <source>
        <dbReference type="ARBA" id="ARBA00022630"/>
    </source>
</evidence>
<dbReference type="InterPro" id="IPR015864">
    <property type="entry name" value="FAD_synthase"/>
</dbReference>
<evidence type="ECO:0000256" key="2">
    <source>
        <dbReference type="ARBA" id="ARBA00004726"/>
    </source>
</evidence>
<evidence type="ECO:0000256" key="10">
    <source>
        <dbReference type="ARBA" id="ARBA00022827"/>
    </source>
</evidence>
<dbReference type="Gene3D" id="2.40.30.30">
    <property type="entry name" value="Riboflavin kinase-like"/>
    <property type="match status" value="1"/>
</dbReference>
<evidence type="ECO:0000256" key="3">
    <source>
        <dbReference type="ARBA" id="ARBA00005201"/>
    </source>
</evidence>
<keyword evidence="5 15" id="KW-0288">FMN</keyword>
<dbReference type="UniPathway" id="UPA00277">
    <property type="reaction ID" value="UER00407"/>
</dbReference>
<comment type="pathway">
    <text evidence="2 15">Cofactor biosynthesis; FAD biosynthesis; FAD from FMN: step 1/1.</text>
</comment>
<dbReference type="PANTHER" id="PTHR22749:SF6">
    <property type="entry name" value="RIBOFLAVIN KINASE"/>
    <property type="match status" value="1"/>
</dbReference>
<dbReference type="RefSeq" id="WP_011155492.1">
    <property type="nucleotide sequence ID" value="NC_005295.2"/>
</dbReference>
<evidence type="ECO:0000256" key="14">
    <source>
        <dbReference type="ARBA" id="ARBA00049494"/>
    </source>
</evidence>
<dbReference type="SMART" id="SM00904">
    <property type="entry name" value="Flavokinase"/>
    <property type="match status" value="1"/>
</dbReference>
<dbReference type="GO" id="GO:0003919">
    <property type="term" value="F:FMN adenylyltransferase activity"/>
    <property type="evidence" value="ECO:0007669"/>
    <property type="project" value="UniProtKB-UniRule"/>
</dbReference>
<dbReference type="GO" id="GO:0009231">
    <property type="term" value="P:riboflavin biosynthetic process"/>
    <property type="evidence" value="ECO:0007669"/>
    <property type="project" value="InterPro"/>
</dbReference>
<dbReference type="EMBL" id="CR925678">
    <property type="protein sequence ID" value="CAI27355.1"/>
    <property type="molecule type" value="Genomic_DNA"/>
</dbReference>